<proteinExistence type="predicted"/>
<organism evidence="2 3">
    <name type="scientific">Humitalea rosea</name>
    <dbReference type="NCBI Taxonomy" id="990373"/>
    <lineage>
        <taxon>Bacteria</taxon>
        <taxon>Pseudomonadati</taxon>
        <taxon>Pseudomonadota</taxon>
        <taxon>Alphaproteobacteria</taxon>
        <taxon>Acetobacterales</taxon>
        <taxon>Roseomonadaceae</taxon>
        <taxon>Humitalea</taxon>
    </lineage>
</organism>
<evidence type="ECO:0000313" key="2">
    <source>
        <dbReference type="EMBL" id="PZW38730.1"/>
    </source>
</evidence>
<name>A0A2W7JTE4_9PROT</name>
<dbReference type="AlphaFoldDB" id="A0A2W7JTE4"/>
<dbReference type="PANTHER" id="PTHR43236">
    <property type="entry name" value="ANTITOXIN HIGA1"/>
    <property type="match status" value="1"/>
</dbReference>
<dbReference type="Pfam" id="PF06114">
    <property type="entry name" value="Peptidase_M78"/>
    <property type="match status" value="1"/>
</dbReference>
<dbReference type="EMBL" id="QKYU01000034">
    <property type="protein sequence ID" value="PZW38730.1"/>
    <property type="molecule type" value="Genomic_DNA"/>
</dbReference>
<dbReference type="Proteomes" id="UP000249688">
    <property type="component" value="Unassembled WGS sequence"/>
</dbReference>
<sequence length="456" mass="50342">MTTCALSICVGSMPVWPVPGEPDAELEIQVDDFLAHLTEFWKPLMLRQVYPIDVNPLKPSDLRREAMKRWSERQPEIAEREEESVSAFEEAHDLARAFAGLFEVPPFWLFRSGLEMICETGRQLWRLPFDDVRSALSAIGDQICDRLEAADGARWAAAVGAWRERDRGDATGLLAWSIGLNRDLAGSLIADGTLAAPLDFEDVANDNDELRIAARMAGALPPDQIREIISLARSFQKHEAGSLRQVASACISHLTSLSDRRPFAEGEATARFVREWFGIADHHPLDIFAFAENLGIELRTLAAEPPTLDGLAVWGSRHGPGALLNTGSRRVLPNGTRDVRDSAGARVTLAHEICHLLLDGQNALSAVEVLKSRMPLRIEQRAKSFAGEILLPSKAAADAWYEAGKPRRHGEVGQLVSDLAERFQVTRSVAAWKLEHGLEHLDIDISATLDAVAPWR</sequence>
<dbReference type="PANTHER" id="PTHR43236:SF2">
    <property type="entry name" value="BLL0069 PROTEIN"/>
    <property type="match status" value="1"/>
</dbReference>
<evidence type="ECO:0000313" key="3">
    <source>
        <dbReference type="Proteomes" id="UP000249688"/>
    </source>
</evidence>
<accession>A0A2W7JTE4</accession>
<feature type="domain" description="IrrE N-terminal-like" evidence="1">
    <location>
        <begin position="346"/>
        <end position="434"/>
    </location>
</feature>
<reference evidence="2 3" key="1">
    <citation type="submission" date="2018-06" db="EMBL/GenBank/DDBJ databases">
        <title>Genomic Encyclopedia of Archaeal and Bacterial Type Strains, Phase II (KMG-II): from individual species to whole genera.</title>
        <authorList>
            <person name="Goeker M."/>
        </authorList>
    </citation>
    <scope>NUCLEOTIDE SEQUENCE [LARGE SCALE GENOMIC DNA]</scope>
    <source>
        <strain evidence="2 3">DSM 24525</strain>
    </source>
</reference>
<evidence type="ECO:0000259" key="1">
    <source>
        <dbReference type="Pfam" id="PF06114"/>
    </source>
</evidence>
<dbReference type="InterPro" id="IPR052345">
    <property type="entry name" value="Rad_response_metalloprotease"/>
</dbReference>
<gene>
    <name evidence="2" type="ORF">C8P66_13424</name>
</gene>
<protein>
    <submittedName>
        <fullName evidence="2">Zn-dependent peptidase ImmA (M78 family)</fullName>
    </submittedName>
</protein>
<keyword evidence="3" id="KW-1185">Reference proteome</keyword>
<comment type="caution">
    <text evidence="2">The sequence shown here is derived from an EMBL/GenBank/DDBJ whole genome shotgun (WGS) entry which is preliminary data.</text>
</comment>
<dbReference type="InterPro" id="IPR010359">
    <property type="entry name" value="IrrE_HExxH"/>
</dbReference>